<name>A0A4Y5Z8J7_9GAMM</name>
<keyword evidence="3" id="KW-1185">Reference proteome</keyword>
<gene>
    <name evidence="2" type="ORF">FIV34_15055</name>
</gene>
<protein>
    <recommendedName>
        <fullName evidence="4">Prepilin-type N-terminal cleavage/methylation domain-containing protein</fullName>
    </recommendedName>
</protein>
<proteinExistence type="predicted"/>
<evidence type="ECO:0000256" key="1">
    <source>
        <dbReference type="SAM" id="Phobius"/>
    </source>
</evidence>
<reference evidence="2 3" key="1">
    <citation type="submission" date="2019-06" db="EMBL/GenBank/DDBJ databases">
        <title>A complete genome sequence for Luteibacter pinisoli MAH-14.</title>
        <authorList>
            <person name="Baltrus D.A."/>
        </authorList>
    </citation>
    <scope>NUCLEOTIDE SEQUENCE [LARGE SCALE GENOMIC DNA]</scope>
    <source>
        <strain evidence="2 3">MAH-14</strain>
    </source>
</reference>
<keyword evidence="1" id="KW-0812">Transmembrane</keyword>
<keyword evidence="1" id="KW-1133">Transmembrane helix</keyword>
<dbReference type="InterPro" id="IPR032092">
    <property type="entry name" value="PilW"/>
</dbReference>
<sequence>MRTASMAHLKRRQLGVSLVELMIALLIGLVVTGGLVAVLTATRQAFTIQQGNNANQESSRFANARLAWSLRMADFWGGIKPTAITTTTSVTGLGGSGDCTGAWVVSVGPTGQNGLRGYKGGSDFPITNCVDPANYVKNSDVVVVRYADTRGYDPAKASSALPAFDSTTPGAVPNRTSVFILAAIEQTGTIFRQGASVPSNPLGSTAGRYVYPFQFEMYYLRPCADPGADGVCGTTDDGDDKANPQPSLVRMRMDTSGALVSETVIEGIEQMQLEYAPPAGAFQAADKVSSFDAITQVRVGLVTRAQARDVSQPHPGDFTVLGHCVYSVSTAGAITYGTASSGTNQCSGSPAANYGDKPQQFTRLVSTQVVVLRNRVRG</sequence>
<dbReference type="OrthoDB" id="5296662at2"/>
<dbReference type="Pfam" id="PF16074">
    <property type="entry name" value="PilW"/>
    <property type="match status" value="1"/>
</dbReference>
<evidence type="ECO:0008006" key="4">
    <source>
        <dbReference type="Google" id="ProtNLM"/>
    </source>
</evidence>
<evidence type="ECO:0000313" key="2">
    <source>
        <dbReference type="EMBL" id="QDE40428.1"/>
    </source>
</evidence>
<accession>A0A4Y5Z8J7</accession>
<organism evidence="2 3">
    <name type="scientific">Luteibacter pinisoli</name>
    <dbReference type="NCBI Taxonomy" id="2589080"/>
    <lineage>
        <taxon>Bacteria</taxon>
        <taxon>Pseudomonadati</taxon>
        <taxon>Pseudomonadota</taxon>
        <taxon>Gammaproteobacteria</taxon>
        <taxon>Lysobacterales</taxon>
        <taxon>Rhodanobacteraceae</taxon>
        <taxon>Luteibacter</taxon>
    </lineage>
</organism>
<evidence type="ECO:0000313" key="3">
    <source>
        <dbReference type="Proteomes" id="UP000316093"/>
    </source>
</evidence>
<feature type="transmembrane region" description="Helical" evidence="1">
    <location>
        <begin position="21"/>
        <end position="41"/>
    </location>
</feature>
<dbReference type="AlphaFoldDB" id="A0A4Y5Z8J7"/>
<dbReference type="InterPro" id="IPR012902">
    <property type="entry name" value="N_methyl_site"/>
</dbReference>
<dbReference type="Proteomes" id="UP000316093">
    <property type="component" value="Chromosome"/>
</dbReference>
<keyword evidence="1" id="KW-0472">Membrane</keyword>
<dbReference type="Pfam" id="PF07963">
    <property type="entry name" value="N_methyl"/>
    <property type="match status" value="1"/>
</dbReference>
<dbReference type="EMBL" id="CP041046">
    <property type="protein sequence ID" value="QDE40428.1"/>
    <property type="molecule type" value="Genomic_DNA"/>
</dbReference>
<dbReference type="GO" id="GO:0043683">
    <property type="term" value="P:type IV pilus assembly"/>
    <property type="evidence" value="ECO:0007669"/>
    <property type="project" value="InterPro"/>
</dbReference>
<dbReference type="KEGG" id="lpy:FIV34_15055"/>